<dbReference type="Gene3D" id="1.20.200.10">
    <property type="entry name" value="Fumarase/aspartase (Central domain)"/>
    <property type="match status" value="1"/>
</dbReference>
<dbReference type="InterPro" id="IPR020557">
    <property type="entry name" value="Fumarate_lyase_CS"/>
</dbReference>
<comment type="similarity">
    <text evidence="1">Belongs to the class-II fumarase/aspartase family.</text>
</comment>
<dbReference type="Pfam" id="PF00206">
    <property type="entry name" value="Lyase_1"/>
    <property type="match status" value="1"/>
</dbReference>
<evidence type="ECO:0000313" key="4">
    <source>
        <dbReference type="EMBL" id="VVE30642.1"/>
    </source>
</evidence>
<dbReference type="SUPFAM" id="SSF48557">
    <property type="entry name" value="L-aspartase-like"/>
    <property type="match status" value="1"/>
</dbReference>
<dbReference type="GO" id="GO:0019619">
    <property type="term" value="P:3,4-dihydroxybenzoate catabolic process"/>
    <property type="evidence" value="ECO:0007669"/>
    <property type="project" value="InterPro"/>
</dbReference>
<protein>
    <recommendedName>
        <fullName evidence="2">3-carboxy-cis,cis-muconate cycloisomerase</fullName>
        <ecNumber evidence="2">5.5.1.2</ecNumber>
    </recommendedName>
</protein>
<dbReference type="NCBIfam" id="TIGR02426">
    <property type="entry name" value="protocat_pcaB"/>
    <property type="match status" value="1"/>
</dbReference>
<reference evidence="4 5" key="1">
    <citation type="submission" date="2019-08" db="EMBL/GenBank/DDBJ databases">
        <authorList>
            <person name="Peeters C."/>
        </authorList>
    </citation>
    <scope>NUCLEOTIDE SEQUENCE [LARGE SCALE GENOMIC DNA]</scope>
    <source>
        <strain evidence="4 5">LMG 31111</strain>
    </source>
</reference>
<keyword evidence="5" id="KW-1185">Reference proteome</keyword>
<dbReference type="PANTHER" id="PTHR43172:SF2">
    <property type="entry name" value="ADENYLOSUCCINATE LYASE C-TERMINAL DOMAIN-CONTAINING PROTEIN"/>
    <property type="match status" value="1"/>
</dbReference>
<gene>
    <name evidence="4" type="ORF">PCO31111_03637</name>
</gene>
<dbReference type="Gene3D" id="1.10.40.30">
    <property type="entry name" value="Fumarase/aspartase (C-terminal domain)"/>
    <property type="match status" value="1"/>
</dbReference>
<dbReference type="Pfam" id="PF10397">
    <property type="entry name" value="ADSL_C"/>
    <property type="match status" value="1"/>
</dbReference>
<dbReference type="EC" id="5.5.1.2" evidence="2"/>
<evidence type="ECO:0000313" key="5">
    <source>
        <dbReference type="Proteomes" id="UP000383971"/>
    </source>
</evidence>
<dbReference type="PANTHER" id="PTHR43172">
    <property type="entry name" value="ADENYLOSUCCINATE LYASE"/>
    <property type="match status" value="1"/>
</dbReference>
<proteinExistence type="inferred from homology"/>
<dbReference type="InterPro" id="IPR019468">
    <property type="entry name" value="AdenyloSucc_lyase_C"/>
</dbReference>
<name>A0A5E4X323_9BURK</name>
<dbReference type="CDD" id="cd01597">
    <property type="entry name" value="pCLME"/>
    <property type="match status" value="1"/>
</dbReference>
<dbReference type="InterPro" id="IPR008948">
    <property type="entry name" value="L-Aspartase-like"/>
</dbReference>
<feature type="domain" description="Adenylosuccinate lyase C-terminal" evidence="3">
    <location>
        <begin position="402"/>
        <end position="481"/>
    </location>
</feature>
<dbReference type="InterPro" id="IPR012789">
    <property type="entry name" value="Protocat_PcaB-like"/>
</dbReference>
<dbReference type="PRINTS" id="PR00149">
    <property type="entry name" value="FUMRATELYASE"/>
</dbReference>
<dbReference type="InterPro" id="IPR022761">
    <property type="entry name" value="Fumarate_lyase_N"/>
</dbReference>
<evidence type="ECO:0000256" key="1">
    <source>
        <dbReference type="ARBA" id="ARBA00034772"/>
    </source>
</evidence>
<dbReference type="InterPro" id="IPR000362">
    <property type="entry name" value="Fumarate_lyase_fam"/>
</dbReference>
<dbReference type="EMBL" id="CABPSE010000013">
    <property type="protein sequence ID" value="VVE30642.1"/>
    <property type="molecule type" value="Genomic_DNA"/>
</dbReference>
<dbReference type="NCBIfam" id="NF006554">
    <property type="entry name" value="PRK09053.1"/>
    <property type="match status" value="1"/>
</dbReference>
<dbReference type="Proteomes" id="UP000383971">
    <property type="component" value="Unassembled WGS sequence"/>
</dbReference>
<organism evidence="4 5">
    <name type="scientific">Pandoraea communis</name>
    <dbReference type="NCBI Taxonomy" id="2508297"/>
    <lineage>
        <taxon>Bacteria</taxon>
        <taxon>Pseudomonadati</taxon>
        <taxon>Pseudomonadota</taxon>
        <taxon>Betaproteobacteria</taxon>
        <taxon>Burkholderiales</taxon>
        <taxon>Burkholderiaceae</taxon>
        <taxon>Pandoraea</taxon>
    </lineage>
</organism>
<accession>A0A5E4X323</accession>
<dbReference type="PROSITE" id="PS00163">
    <property type="entry name" value="FUMARATE_LYASES"/>
    <property type="match status" value="1"/>
</dbReference>
<evidence type="ECO:0000259" key="3">
    <source>
        <dbReference type="SMART" id="SM00998"/>
    </source>
</evidence>
<dbReference type="SMART" id="SM00998">
    <property type="entry name" value="ADSL_C"/>
    <property type="match status" value="1"/>
</dbReference>
<dbReference type="PRINTS" id="PR00145">
    <property type="entry name" value="ARGSUCLYASE"/>
</dbReference>
<dbReference type="AlphaFoldDB" id="A0A5E4X323"/>
<evidence type="ECO:0000256" key="2">
    <source>
        <dbReference type="NCBIfam" id="TIGR02426"/>
    </source>
</evidence>
<dbReference type="GO" id="GO:0016829">
    <property type="term" value="F:lyase activity"/>
    <property type="evidence" value="ECO:0007669"/>
    <property type="project" value="UniProtKB-ARBA"/>
</dbReference>
<dbReference type="GO" id="GO:0047472">
    <property type="term" value="F:3-carboxy-cis,cis-muconate cycloisomerase activity"/>
    <property type="evidence" value="ECO:0007669"/>
    <property type="project" value="UniProtKB-UniRule"/>
</dbReference>
<sequence length="498" mass="52721">MKVPAACGRICIFATYKGFGRESRIRGQTLTTNLTTIDPPMTELLDSLLRGSAVTARFSRDATLQGMLDFEAALAAAEADAGLIPAAAVAPITAAARASEFDWNALRDDAARAGNLAIPLVKQLTARVKALDADAARFVHWGATSQDAIDTGLILQVRGALDAIGTDLDGLIGQLAAQVRQHRATVMVGRTWLQHALPITFGLKLAGTLDALLRARADLANVREQVLCVQFGGAAGTLASLGAQGAAVSAALARHLCLSEAATPWHGQRDRIVRVGGWAASLTGLLGKFARDTAMLTQTEVGEIAEASGPGRGGSSTMPHKRNPVGCAAMLAAAARTPQLAATLFAAMQQDHERGLGTWHAEWETLPELLMLCGGALATARTLIDDWTVDTARMRANLEITHGLIMAEAVTMALGEAMGRLEAHRRVEACCREAIAQQRHLFDVLCENEEITRVLSADALERLMNPQHYLGAAETFVSRVLALADAAAPTSQPGRKSK</sequence>
<keyword evidence="4" id="KW-0413">Isomerase</keyword>